<accession>A0A9W2ZQU6</accession>
<keyword evidence="3 10" id="KW-0328">Glycosyltransferase</keyword>
<sequence length="440" mass="51817">MSKLTGLSRRECNHRKLRNKVWYRREMDLFMPIIILALLFCLFLQNFACSTQNKTKNKLHFRAIENGHTDNEDINVSIHRTTFFSFFKKEPIHSAPTVDTSEMYLENSHFVYRQLFNNITKIKDKNVLFSEISEDNVFTNRSFFKKQMSAHNVFSFKTLISGESICSQVRPYVLIIILSQIEHSKLREAIRRTWLKSAERNSWPRFNITKTIKHVFLFGYRQHKLLHDTQVLQKESDKYGDIVALDFIDTYKNLSLKVINGVEWTLKYCNGVEFLLKVDEDTLINVPLMVELLTHVSRRRNNDAFVLGKIHWNPKPEVSRKGRWKVSEQMYPFPYYPLYLYGHSYAINRAALRIISVTAKRIRWVTPEDAFITGILPVFAGIQRLHAPSFTVCCRRTYDCEVIWNKNVAITSAWNAKRLKRLWAGILLNKCNPDVPFYNI</sequence>
<evidence type="ECO:0000256" key="5">
    <source>
        <dbReference type="ARBA" id="ARBA00022692"/>
    </source>
</evidence>
<keyword evidence="8 10" id="KW-0333">Golgi apparatus</keyword>
<keyword evidence="9" id="KW-0472">Membrane</keyword>
<gene>
    <name evidence="12" type="primary">LOC106057698</name>
</gene>
<keyword evidence="5" id="KW-0812">Transmembrane</keyword>
<dbReference type="GO" id="GO:0016758">
    <property type="term" value="F:hexosyltransferase activity"/>
    <property type="evidence" value="ECO:0007669"/>
    <property type="project" value="InterPro"/>
</dbReference>
<evidence type="ECO:0000256" key="8">
    <source>
        <dbReference type="ARBA" id="ARBA00023034"/>
    </source>
</evidence>
<dbReference type="PANTHER" id="PTHR11214:SF378">
    <property type="entry name" value="BETA-1,3-GALACTOSYLTRANSFERASE 4"/>
    <property type="match status" value="1"/>
</dbReference>
<dbReference type="Gene3D" id="3.90.550.50">
    <property type="match status" value="1"/>
</dbReference>
<dbReference type="InterPro" id="IPR002659">
    <property type="entry name" value="Glyco_trans_31"/>
</dbReference>
<dbReference type="OrthoDB" id="2139606at2759"/>
<dbReference type="AlphaFoldDB" id="A0A9W2ZQU6"/>
<protein>
    <recommendedName>
        <fullName evidence="10">Hexosyltransferase</fullName>
        <ecNumber evidence="10">2.4.1.-</ecNumber>
    </recommendedName>
</protein>
<keyword evidence="7" id="KW-1133">Transmembrane helix</keyword>
<keyword evidence="6" id="KW-0735">Signal-anchor</keyword>
<reference evidence="12" key="1">
    <citation type="submission" date="2025-08" db="UniProtKB">
        <authorList>
            <consortium name="RefSeq"/>
        </authorList>
    </citation>
    <scope>IDENTIFICATION</scope>
</reference>
<evidence type="ECO:0000256" key="9">
    <source>
        <dbReference type="ARBA" id="ARBA00023136"/>
    </source>
</evidence>
<keyword evidence="4" id="KW-0808">Transferase</keyword>
<name>A0A9W2ZQU6_BIOGL</name>
<evidence type="ECO:0000256" key="1">
    <source>
        <dbReference type="ARBA" id="ARBA00004323"/>
    </source>
</evidence>
<dbReference type="Pfam" id="PF01762">
    <property type="entry name" value="Galactosyl_T"/>
    <property type="match status" value="1"/>
</dbReference>
<evidence type="ECO:0000256" key="10">
    <source>
        <dbReference type="RuleBase" id="RU363063"/>
    </source>
</evidence>
<evidence type="ECO:0000313" key="12">
    <source>
        <dbReference type="RefSeq" id="XP_055877329.1"/>
    </source>
</evidence>
<evidence type="ECO:0000313" key="11">
    <source>
        <dbReference type="Proteomes" id="UP001165740"/>
    </source>
</evidence>
<dbReference type="RefSeq" id="XP_055877329.1">
    <property type="nucleotide sequence ID" value="XM_056021354.1"/>
</dbReference>
<dbReference type="OMA" id="MYLENSH"/>
<comment type="subcellular location">
    <subcellularLocation>
        <location evidence="1 10">Golgi apparatus membrane</location>
        <topology evidence="1 10">Single-pass type II membrane protein</topology>
    </subcellularLocation>
</comment>
<evidence type="ECO:0000256" key="7">
    <source>
        <dbReference type="ARBA" id="ARBA00022989"/>
    </source>
</evidence>
<organism evidence="11 12">
    <name type="scientific">Biomphalaria glabrata</name>
    <name type="common">Bloodfluke planorb</name>
    <name type="synonym">Freshwater snail</name>
    <dbReference type="NCBI Taxonomy" id="6526"/>
    <lineage>
        <taxon>Eukaryota</taxon>
        <taxon>Metazoa</taxon>
        <taxon>Spiralia</taxon>
        <taxon>Lophotrochozoa</taxon>
        <taxon>Mollusca</taxon>
        <taxon>Gastropoda</taxon>
        <taxon>Heterobranchia</taxon>
        <taxon>Euthyneura</taxon>
        <taxon>Panpulmonata</taxon>
        <taxon>Hygrophila</taxon>
        <taxon>Lymnaeoidea</taxon>
        <taxon>Planorbidae</taxon>
        <taxon>Biomphalaria</taxon>
    </lineage>
</organism>
<dbReference type="PANTHER" id="PTHR11214">
    <property type="entry name" value="BETA-1,3-N-ACETYLGLUCOSAMINYLTRANSFERASE"/>
    <property type="match status" value="1"/>
</dbReference>
<keyword evidence="11" id="KW-1185">Reference proteome</keyword>
<evidence type="ECO:0000256" key="2">
    <source>
        <dbReference type="ARBA" id="ARBA00008661"/>
    </source>
</evidence>
<dbReference type="Proteomes" id="UP001165740">
    <property type="component" value="Chromosome 2"/>
</dbReference>
<dbReference type="GO" id="GO:0000139">
    <property type="term" value="C:Golgi membrane"/>
    <property type="evidence" value="ECO:0007669"/>
    <property type="project" value="UniProtKB-SubCell"/>
</dbReference>
<dbReference type="EC" id="2.4.1.-" evidence="10"/>
<proteinExistence type="inferred from homology"/>
<evidence type="ECO:0000256" key="3">
    <source>
        <dbReference type="ARBA" id="ARBA00022676"/>
    </source>
</evidence>
<evidence type="ECO:0000256" key="4">
    <source>
        <dbReference type="ARBA" id="ARBA00022679"/>
    </source>
</evidence>
<evidence type="ECO:0000256" key="6">
    <source>
        <dbReference type="ARBA" id="ARBA00022968"/>
    </source>
</evidence>
<comment type="similarity">
    <text evidence="2 10">Belongs to the glycosyltransferase 31 family.</text>
</comment>
<dbReference type="GeneID" id="106057698"/>
<dbReference type="GO" id="GO:0006493">
    <property type="term" value="P:protein O-linked glycosylation"/>
    <property type="evidence" value="ECO:0007669"/>
    <property type="project" value="TreeGrafter"/>
</dbReference>